<dbReference type="EMBL" id="JAYKXP010000271">
    <property type="protein sequence ID" value="KAK7016985.1"/>
    <property type="molecule type" value="Genomic_DNA"/>
</dbReference>
<evidence type="ECO:0000313" key="3">
    <source>
        <dbReference type="EMBL" id="KAK7041897.1"/>
    </source>
</evidence>
<dbReference type="AlphaFoldDB" id="A0AAW0AUA1"/>
<evidence type="ECO:0000313" key="4">
    <source>
        <dbReference type="Proteomes" id="UP001383192"/>
    </source>
</evidence>
<keyword evidence="4" id="KW-1185">Reference proteome</keyword>
<dbReference type="Pfam" id="PF20236">
    <property type="entry name" value="DUF6593"/>
    <property type="match status" value="1"/>
</dbReference>
<evidence type="ECO:0000313" key="2">
    <source>
        <dbReference type="EMBL" id="KAK7016985.1"/>
    </source>
</evidence>
<comment type="caution">
    <text evidence="2">The sequence shown here is derived from an EMBL/GenBank/DDBJ whole genome shotgun (WGS) entry which is preliminary data.</text>
</comment>
<dbReference type="InterPro" id="IPR046528">
    <property type="entry name" value="DUF6593"/>
</dbReference>
<protein>
    <recommendedName>
        <fullName evidence="1">DUF6593 domain-containing protein</fullName>
    </recommendedName>
</protein>
<dbReference type="EMBL" id="JAYKXP010000031">
    <property type="protein sequence ID" value="KAK7041897.1"/>
    <property type="molecule type" value="Genomic_DNA"/>
</dbReference>
<sequence length="185" mass="19954">MDLIFPNQNTSTTTFTLSSGQALYKTSTDLGAKHSKTILIKKLDPDLKENGSGERDMAFLEIHKFHDDVCRVWGRDVALKTDGLFTSARSFDASDGKRYTWKFESSIGRGELKNASGEIIALSEKYPAQMKLTIEGDGLKIADDIVATFVIADQWARITNAGYGAPVGKSDIGSGILGSAIASGV</sequence>
<evidence type="ECO:0000259" key="1">
    <source>
        <dbReference type="Pfam" id="PF20236"/>
    </source>
</evidence>
<gene>
    <name evidence="3" type="ORF">VNI00_008877</name>
    <name evidence="2" type="ORF">VNI00_018783</name>
</gene>
<organism evidence="2 4">
    <name type="scientific">Paramarasmius palmivorus</name>
    <dbReference type="NCBI Taxonomy" id="297713"/>
    <lineage>
        <taxon>Eukaryota</taxon>
        <taxon>Fungi</taxon>
        <taxon>Dikarya</taxon>
        <taxon>Basidiomycota</taxon>
        <taxon>Agaricomycotina</taxon>
        <taxon>Agaricomycetes</taxon>
        <taxon>Agaricomycetidae</taxon>
        <taxon>Agaricales</taxon>
        <taxon>Marasmiineae</taxon>
        <taxon>Marasmiaceae</taxon>
        <taxon>Paramarasmius</taxon>
    </lineage>
</organism>
<dbReference type="Proteomes" id="UP001383192">
    <property type="component" value="Unassembled WGS sequence"/>
</dbReference>
<feature type="domain" description="DUF6593" evidence="1">
    <location>
        <begin position="10"/>
        <end position="154"/>
    </location>
</feature>
<proteinExistence type="predicted"/>
<reference evidence="2 4" key="1">
    <citation type="submission" date="2024-01" db="EMBL/GenBank/DDBJ databases">
        <title>A draft genome for a cacao thread blight-causing isolate of Paramarasmius palmivorus.</title>
        <authorList>
            <person name="Baruah I.K."/>
            <person name="Bukari Y."/>
            <person name="Amoako-Attah I."/>
            <person name="Meinhardt L.W."/>
            <person name="Bailey B.A."/>
            <person name="Cohen S.P."/>
        </authorList>
    </citation>
    <scope>NUCLEOTIDE SEQUENCE [LARGE SCALE GENOMIC DNA]</scope>
    <source>
        <strain evidence="2 4">GH-12</strain>
    </source>
</reference>
<accession>A0AAW0AUA1</accession>
<name>A0AAW0AUA1_9AGAR</name>